<proteinExistence type="predicted"/>
<name>A0A1M5WT21_9FIRM</name>
<feature type="transmembrane region" description="Helical" evidence="1">
    <location>
        <begin position="178"/>
        <end position="200"/>
    </location>
</feature>
<keyword evidence="1" id="KW-0472">Membrane</keyword>
<dbReference type="OrthoDB" id="8582979at2"/>
<sequence>MRAYLSIIKMRFILLLQYRMAAIAGIFTQFFFAIVRVMVFYAFYSSTVSKMPLTYHQAITYIWLGQAMFNMVPWNGDGEIQNLIRTGNVSYELLRPINLYNQWFCRAFALRTAPTILRAIPIFVIALFLLPENYGMMFPPTLGALIGWIVSLFGALMLSCTITNIINICTLWSISGDGIVRLLSAIVTFSSGHIVPLPLFPDWLKNILRILPFSGLVDIPSRFYIGDIPFNQLPKYFVFQIVWVIILYSFGQWLLNKKLKKIVVQGG</sequence>
<evidence type="ECO:0000256" key="1">
    <source>
        <dbReference type="SAM" id="Phobius"/>
    </source>
</evidence>
<feature type="transmembrane region" description="Helical" evidence="1">
    <location>
        <begin position="142"/>
        <end position="166"/>
    </location>
</feature>
<dbReference type="EMBL" id="FQXR01000005">
    <property type="protein sequence ID" value="SHH90264.1"/>
    <property type="molecule type" value="Genomic_DNA"/>
</dbReference>
<dbReference type="AlphaFoldDB" id="A0A1M5WT21"/>
<dbReference type="STRING" id="1123281.SAMN02745180_01373"/>
<dbReference type="PANTHER" id="PTHR36832:SF2">
    <property type="entry name" value="INTEGRAL MEMBRANE PROTEIN"/>
    <property type="match status" value="1"/>
</dbReference>
<accession>A0A1M5WT21</accession>
<protein>
    <submittedName>
        <fullName evidence="2">ABC-2 type transport system permease protein</fullName>
    </submittedName>
</protein>
<feature type="transmembrane region" description="Helical" evidence="1">
    <location>
        <begin position="237"/>
        <end position="255"/>
    </location>
</feature>
<gene>
    <name evidence="2" type="ORF">SAMN02745180_01373</name>
</gene>
<feature type="transmembrane region" description="Helical" evidence="1">
    <location>
        <begin position="108"/>
        <end position="130"/>
    </location>
</feature>
<feature type="transmembrane region" description="Helical" evidence="1">
    <location>
        <begin position="21"/>
        <end position="44"/>
    </location>
</feature>
<keyword evidence="3" id="KW-1185">Reference proteome</keyword>
<evidence type="ECO:0000313" key="3">
    <source>
        <dbReference type="Proteomes" id="UP000184389"/>
    </source>
</evidence>
<dbReference type="InterPro" id="IPR010390">
    <property type="entry name" value="ABC-2_transporter-like"/>
</dbReference>
<dbReference type="RefSeq" id="WP_072744047.1">
    <property type="nucleotide sequence ID" value="NZ_FQXR01000005.1"/>
</dbReference>
<keyword evidence="1" id="KW-0812">Transmembrane</keyword>
<organism evidence="2 3">
    <name type="scientific">Sporanaerobacter acetigenes DSM 13106</name>
    <dbReference type="NCBI Taxonomy" id="1123281"/>
    <lineage>
        <taxon>Bacteria</taxon>
        <taxon>Bacillati</taxon>
        <taxon>Bacillota</taxon>
        <taxon>Tissierellia</taxon>
        <taxon>Tissierellales</taxon>
        <taxon>Sporanaerobacteraceae</taxon>
        <taxon>Sporanaerobacter</taxon>
    </lineage>
</organism>
<dbReference type="Proteomes" id="UP000184389">
    <property type="component" value="Unassembled WGS sequence"/>
</dbReference>
<evidence type="ECO:0000313" key="2">
    <source>
        <dbReference type="EMBL" id="SHH90264.1"/>
    </source>
</evidence>
<dbReference type="PANTHER" id="PTHR36832">
    <property type="entry name" value="SLR1174 PROTEIN-RELATED"/>
    <property type="match status" value="1"/>
</dbReference>
<reference evidence="2 3" key="1">
    <citation type="submission" date="2016-11" db="EMBL/GenBank/DDBJ databases">
        <authorList>
            <person name="Jaros S."/>
            <person name="Januszkiewicz K."/>
            <person name="Wedrychowicz H."/>
        </authorList>
    </citation>
    <scope>NUCLEOTIDE SEQUENCE [LARGE SCALE GENOMIC DNA]</scope>
    <source>
        <strain evidence="2 3">DSM 13106</strain>
    </source>
</reference>
<keyword evidence="1" id="KW-1133">Transmembrane helix</keyword>
<dbReference type="Pfam" id="PF06182">
    <property type="entry name" value="ABC2_membrane_6"/>
    <property type="match status" value="1"/>
</dbReference>